<dbReference type="Proteomes" id="UP000189431">
    <property type="component" value="Unassembled WGS sequence"/>
</dbReference>
<dbReference type="RefSeq" id="WP_021022205.1">
    <property type="nucleotide sequence ID" value="NZ_MUFR01000025.1"/>
</dbReference>
<name>A0ABX3KRI0_SALCS</name>
<organism evidence="2 3">
    <name type="scientific">Salinivibrio costicola subsp. alcaliphilus</name>
    <dbReference type="NCBI Taxonomy" id="272773"/>
    <lineage>
        <taxon>Bacteria</taxon>
        <taxon>Pseudomonadati</taxon>
        <taxon>Pseudomonadota</taxon>
        <taxon>Gammaproteobacteria</taxon>
        <taxon>Vibrionales</taxon>
        <taxon>Vibrionaceae</taxon>
        <taxon>Salinivibrio</taxon>
    </lineage>
</organism>
<feature type="compositionally biased region" description="Basic residues" evidence="1">
    <location>
        <begin position="70"/>
        <end position="101"/>
    </location>
</feature>
<keyword evidence="3" id="KW-1185">Reference proteome</keyword>
<reference evidence="3" key="1">
    <citation type="submission" date="2017-01" db="EMBL/GenBank/DDBJ databases">
        <title>Draft genome of the species Salinivibrio costicola subsp. alcaliphilus.</title>
        <authorList>
            <person name="Lopez-Hermoso C."/>
            <person name="De La Haba R."/>
            <person name="Sanchez-Porro C."/>
            <person name="Ventosa A."/>
        </authorList>
    </citation>
    <scope>NUCLEOTIDE SEQUENCE [LARGE SCALE GENOMIC DNA]</scope>
    <source>
        <strain evidence="3">CBH448</strain>
    </source>
</reference>
<gene>
    <name evidence="2" type="ORF">BZJ21_09860</name>
</gene>
<protein>
    <submittedName>
        <fullName evidence="2">Uncharacterized protein</fullName>
    </submittedName>
</protein>
<comment type="caution">
    <text evidence="2">The sequence shown here is derived from an EMBL/GenBank/DDBJ whole genome shotgun (WGS) entry which is preliminary data.</text>
</comment>
<dbReference type="EMBL" id="MUFR01000025">
    <property type="protein sequence ID" value="OOF33627.1"/>
    <property type="molecule type" value="Genomic_DNA"/>
</dbReference>
<feature type="region of interest" description="Disordered" evidence="1">
    <location>
        <begin position="55"/>
        <end position="101"/>
    </location>
</feature>
<proteinExistence type="predicted"/>
<accession>A0ABX3KRI0</accession>
<evidence type="ECO:0000313" key="3">
    <source>
        <dbReference type="Proteomes" id="UP000189431"/>
    </source>
</evidence>
<sequence length="101" mass="10948">MAKALCKWRRGEVEANLSSLAIITTPPRVACSKCARVASEKGYVCRPISLVSGEEKKAKKAKKASDHAAKKAKKAKQKAAKKDKKGKADKKARKKAKSDKP</sequence>
<evidence type="ECO:0000256" key="1">
    <source>
        <dbReference type="SAM" id="MobiDB-lite"/>
    </source>
</evidence>
<feature type="compositionally biased region" description="Basic and acidic residues" evidence="1">
    <location>
        <begin position="55"/>
        <end position="69"/>
    </location>
</feature>
<evidence type="ECO:0000313" key="2">
    <source>
        <dbReference type="EMBL" id="OOF33627.1"/>
    </source>
</evidence>